<dbReference type="AlphaFoldDB" id="A0A2K3CQQ2"/>
<dbReference type="RefSeq" id="XP_042914824.1">
    <property type="nucleotide sequence ID" value="XM_043072365.1"/>
</dbReference>
<dbReference type="GeneID" id="5722805"/>
<evidence type="ECO:0000313" key="2">
    <source>
        <dbReference type="Proteomes" id="UP000006906"/>
    </source>
</evidence>
<accession>A0A2K3CQQ2</accession>
<dbReference type="Proteomes" id="UP000006906">
    <property type="component" value="Chromosome 17"/>
</dbReference>
<name>A0A2K3CQQ2_CHLRE</name>
<gene>
    <name evidence="1" type="ORF">CHLRE_17g727326v5</name>
</gene>
<reference evidence="1 2" key="1">
    <citation type="journal article" date="2007" name="Science">
        <title>The Chlamydomonas genome reveals the evolution of key animal and plant functions.</title>
        <authorList>
            <person name="Merchant S.S."/>
            <person name="Prochnik S.E."/>
            <person name="Vallon O."/>
            <person name="Harris E.H."/>
            <person name="Karpowicz S.J."/>
            <person name="Witman G.B."/>
            <person name="Terry A."/>
            <person name="Salamov A."/>
            <person name="Fritz-Laylin L.K."/>
            <person name="Marechal-Drouard L."/>
            <person name="Marshall W.F."/>
            <person name="Qu L.H."/>
            <person name="Nelson D.R."/>
            <person name="Sanderfoot A.A."/>
            <person name="Spalding M.H."/>
            <person name="Kapitonov V.V."/>
            <person name="Ren Q."/>
            <person name="Ferris P."/>
            <person name="Lindquist E."/>
            <person name="Shapiro H."/>
            <person name="Lucas S.M."/>
            <person name="Grimwood J."/>
            <person name="Schmutz J."/>
            <person name="Cardol P."/>
            <person name="Cerutti H."/>
            <person name="Chanfreau G."/>
            <person name="Chen C.L."/>
            <person name="Cognat V."/>
            <person name="Croft M.T."/>
            <person name="Dent R."/>
            <person name="Dutcher S."/>
            <person name="Fernandez E."/>
            <person name="Fukuzawa H."/>
            <person name="Gonzalez-Ballester D."/>
            <person name="Gonzalez-Halphen D."/>
            <person name="Hallmann A."/>
            <person name="Hanikenne M."/>
            <person name="Hippler M."/>
            <person name="Inwood W."/>
            <person name="Jabbari K."/>
            <person name="Kalanon M."/>
            <person name="Kuras R."/>
            <person name="Lefebvre P.A."/>
            <person name="Lemaire S.D."/>
            <person name="Lobanov A.V."/>
            <person name="Lohr M."/>
            <person name="Manuell A."/>
            <person name="Meier I."/>
            <person name="Mets L."/>
            <person name="Mittag M."/>
            <person name="Mittelmeier T."/>
            <person name="Moroney J.V."/>
            <person name="Moseley J."/>
            <person name="Napoli C."/>
            <person name="Nedelcu A.M."/>
            <person name="Niyogi K."/>
            <person name="Novoselov S.V."/>
            <person name="Paulsen I.T."/>
            <person name="Pazour G."/>
            <person name="Purton S."/>
            <person name="Ral J.P."/>
            <person name="Riano-Pachon D.M."/>
            <person name="Riekhof W."/>
            <person name="Rymarquis L."/>
            <person name="Schroda M."/>
            <person name="Stern D."/>
            <person name="Umen J."/>
            <person name="Willows R."/>
            <person name="Wilson N."/>
            <person name="Zimmer S.L."/>
            <person name="Allmer J."/>
            <person name="Balk J."/>
            <person name="Bisova K."/>
            <person name="Chen C.J."/>
            <person name="Elias M."/>
            <person name="Gendler K."/>
            <person name="Hauser C."/>
            <person name="Lamb M.R."/>
            <person name="Ledford H."/>
            <person name="Long J.C."/>
            <person name="Minagawa J."/>
            <person name="Page M.D."/>
            <person name="Pan J."/>
            <person name="Pootakham W."/>
            <person name="Roje S."/>
            <person name="Rose A."/>
            <person name="Stahlberg E."/>
            <person name="Terauchi A.M."/>
            <person name="Yang P."/>
            <person name="Ball S."/>
            <person name="Bowler C."/>
            <person name="Dieckmann C.L."/>
            <person name="Gladyshev V.N."/>
            <person name="Green P."/>
            <person name="Jorgensen R."/>
            <person name="Mayfield S."/>
            <person name="Mueller-Roeber B."/>
            <person name="Rajamani S."/>
            <person name="Sayre R.T."/>
            <person name="Brokstein P."/>
            <person name="Dubchak I."/>
            <person name="Goodstein D."/>
            <person name="Hornick L."/>
            <person name="Huang Y.W."/>
            <person name="Jhaveri J."/>
            <person name="Luo Y."/>
            <person name="Martinez D."/>
            <person name="Ngau W.C."/>
            <person name="Otillar B."/>
            <person name="Poliakov A."/>
            <person name="Porter A."/>
            <person name="Szajkowski L."/>
            <person name="Werner G."/>
            <person name="Zhou K."/>
            <person name="Grigoriev I.V."/>
            <person name="Rokhsar D.S."/>
            <person name="Grossman A.R."/>
        </authorList>
    </citation>
    <scope>NUCLEOTIDE SEQUENCE [LARGE SCALE GENOMIC DNA]</scope>
    <source>
        <strain evidence="2">CC-503</strain>
    </source>
</reference>
<sequence>METCMMRVLVAVRIGHGSPCVQLGDATGENPWQRCWHFCDTGGAAGGFPLSVPRFMASGDASYG</sequence>
<dbReference type="InParanoid" id="A0A2K3CQQ2"/>
<protein>
    <submittedName>
        <fullName evidence="1">Uncharacterized protein</fullName>
    </submittedName>
</protein>
<dbReference type="Gramene" id="PNW70618">
    <property type="protein sequence ID" value="PNW70618"/>
    <property type="gene ID" value="CHLRE_17g727326v5"/>
</dbReference>
<dbReference type="KEGG" id="cre:CHLRE_17g727326v5"/>
<keyword evidence="2" id="KW-1185">Reference proteome</keyword>
<dbReference type="EMBL" id="CM008978">
    <property type="protein sequence ID" value="PNW70618.1"/>
    <property type="molecule type" value="Genomic_DNA"/>
</dbReference>
<organism evidence="1 2">
    <name type="scientific">Chlamydomonas reinhardtii</name>
    <name type="common">Chlamydomonas smithii</name>
    <dbReference type="NCBI Taxonomy" id="3055"/>
    <lineage>
        <taxon>Eukaryota</taxon>
        <taxon>Viridiplantae</taxon>
        <taxon>Chlorophyta</taxon>
        <taxon>core chlorophytes</taxon>
        <taxon>Chlorophyceae</taxon>
        <taxon>CS clade</taxon>
        <taxon>Chlamydomonadales</taxon>
        <taxon>Chlamydomonadaceae</taxon>
        <taxon>Chlamydomonas</taxon>
    </lineage>
</organism>
<evidence type="ECO:0000313" key="1">
    <source>
        <dbReference type="EMBL" id="PNW70618.1"/>
    </source>
</evidence>
<proteinExistence type="predicted"/>